<accession>A0A1E3LAG1</accession>
<evidence type="ECO:0008006" key="3">
    <source>
        <dbReference type="Google" id="ProtNLM"/>
    </source>
</evidence>
<protein>
    <recommendedName>
        <fullName evidence="3">Bacteriophage SP-beta YorD domain-containing protein</fullName>
    </recommendedName>
</protein>
<dbReference type="Proteomes" id="UP000094578">
    <property type="component" value="Unassembled WGS sequence"/>
</dbReference>
<sequence length="142" mass="15479">MKAVPKVDATGLYIEDVIQDDAFSGIVPFYTDPADTESPIVSYLIGTAVPTGLYQPKWDLDNEQWVEGLTQAEIDALKELSNSQPVTHLTQMQQELTNTQLALADTFEQLATSQQETTNLQLAVADLYEQLTSVTSAQGGGK</sequence>
<evidence type="ECO:0000313" key="2">
    <source>
        <dbReference type="Proteomes" id="UP000094578"/>
    </source>
</evidence>
<evidence type="ECO:0000313" key="1">
    <source>
        <dbReference type="EMBL" id="ODP29930.1"/>
    </source>
</evidence>
<keyword evidence="2" id="KW-1185">Reference proteome</keyword>
<dbReference type="AlphaFoldDB" id="A0A1E3LAG1"/>
<dbReference type="STRING" id="1886670.PTI45_00705"/>
<reference evidence="1 2" key="1">
    <citation type="submission" date="2016-08" db="EMBL/GenBank/DDBJ databases">
        <title>Genome sequencing of Paenibacillus sp. TI45-13ar, isolated from Korean traditional nuruk.</title>
        <authorList>
            <person name="Kim S.-J."/>
        </authorList>
    </citation>
    <scope>NUCLEOTIDE SEQUENCE [LARGE SCALE GENOMIC DNA]</scope>
    <source>
        <strain evidence="1 2">TI45-13ar</strain>
    </source>
</reference>
<dbReference type="EMBL" id="MDER01000027">
    <property type="protein sequence ID" value="ODP29930.1"/>
    <property type="molecule type" value="Genomic_DNA"/>
</dbReference>
<dbReference type="RefSeq" id="WP_069326164.1">
    <property type="nucleotide sequence ID" value="NZ_MDER01000027.1"/>
</dbReference>
<organism evidence="1 2">
    <name type="scientific">Paenibacillus nuruki</name>
    <dbReference type="NCBI Taxonomy" id="1886670"/>
    <lineage>
        <taxon>Bacteria</taxon>
        <taxon>Bacillati</taxon>
        <taxon>Bacillota</taxon>
        <taxon>Bacilli</taxon>
        <taxon>Bacillales</taxon>
        <taxon>Paenibacillaceae</taxon>
        <taxon>Paenibacillus</taxon>
    </lineage>
</organism>
<proteinExistence type="predicted"/>
<comment type="caution">
    <text evidence="1">The sequence shown here is derived from an EMBL/GenBank/DDBJ whole genome shotgun (WGS) entry which is preliminary data.</text>
</comment>
<gene>
    <name evidence="1" type="ORF">PTI45_00705</name>
</gene>
<dbReference type="PATRIC" id="fig|1886670.3.peg.724"/>
<name>A0A1E3LAG1_9BACL</name>